<gene>
    <name evidence="1" type="ORF">ABVQ20_22650</name>
</gene>
<comment type="caution">
    <text evidence="1">The sequence shown here is derived from an EMBL/GenBank/DDBJ whole genome shotgun (WGS) entry which is preliminary data.</text>
</comment>
<dbReference type="Proteomes" id="UP001548832">
    <property type="component" value="Unassembled WGS sequence"/>
</dbReference>
<sequence>MRKGKQPQKKVRLPEGWWPRFNSLYRSRWMKHEPLASRPKVHLDIFAATEVSRRSFSSARKSNEMTESLFGRLADKIGLDPDFLLENLRPKGSRLRMSKPPPSEFILATQKSNPQGADYRDFSVGLARPWVLRCDISTESPYFRFGFKLLTEDGRLFGDALIISFDENLVVHIGRNNWHRHHLGIAADDIFIVAYMNGIAIEDDRFLFKSTGRLVLPVELMIDRAYCAILSIAGKECFRRIVPPALCHRVAMYAWGDREEFLVEVTDIALEAKDA</sequence>
<evidence type="ECO:0008006" key="3">
    <source>
        <dbReference type="Google" id="ProtNLM"/>
    </source>
</evidence>
<keyword evidence="2" id="KW-1185">Reference proteome</keyword>
<evidence type="ECO:0000313" key="2">
    <source>
        <dbReference type="Proteomes" id="UP001548832"/>
    </source>
</evidence>
<evidence type="ECO:0000313" key="1">
    <source>
        <dbReference type="EMBL" id="MET2829778.1"/>
    </source>
</evidence>
<accession>A0ABV2DJ24</accession>
<protein>
    <recommendedName>
        <fullName evidence="3">XRE family transcriptional regulator</fullName>
    </recommendedName>
</protein>
<organism evidence="1 2">
    <name type="scientific">Mesorhizobium shangrilense</name>
    <dbReference type="NCBI Taxonomy" id="460060"/>
    <lineage>
        <taxon>Bacteria</taxon>
        <taxon>Pseudomonadati</taxon>
        <taxon>Pseudomonadota</taxon>
        <taxon>Alphaproteobacteria</taxon>
        <taxon>Hyphomicrobiales</taxon>
        <taxon>Phyllobacteriaceae</taxon>
        <taxon>Mesorhizobium</taxon>
    </lineage>
</organism>
<name>A0ABV2DJ24_9HYPH</name>
<reference evidence="1 2" key="1">
    <citation type="submission" date="2024-06" db="EMBL/GenBank/DDBJ databases">
        <authorList>
            <person name="Kim D.-U."/>
        </authorList>
    </citation>
    <scope>NUCLEOTIDE SEQUENCE [LARGE SCALE GENOMIC DNA]</scope>
    <source>
        <strain evidence="1 2">KACC15460</strain>
    </source>
</reference>
<proteinExistence type="predicted"/>
<dbReference type="EMBL" id="JBEWSZ010000001">
    <property type="protein sequence ID" value="MET2829778.1"/>
    <property type="molecule type" value="Genomic_DNA"/>
</dbReference>
<dbReference type="RefSeq" id="WP_354461695.1">
    <property type="nucleotide sequence ID" value="NZ_JBEWSZ010000001.1"/>
</dbReference>